<evidence type="ECO:0000313" key="1">
    <source>
        <dbReference type="EMBL" id="CAG8736414.1"/>
    </source>
</evidence>
<evidence type="ECO:0000313" key="2">
    <source>
        <dbReference type="Proteomes" id="UP000789702"/>
    </source>
</evidence>
<sequence length="97" mass="11008">TFHKKLCNSTSSEASANSDSREVPPEKKIYSKQDSKYKKEKSVNKLKQKLFAPELSTQDLSIEQNQLKGTVHITEISKILYSKKLTSNNKSSIYEAL</sequence>
<dbReference type="Proteomes" id="UP000789702">
    <property type="component" value="Unassembled WGS sequence"/>
</dbReference>
<name>A0ACA9Q6Y3_9GLOM</name>
<dbReference type="EMBL" id="CAJVPU010039135">
    <property type="protein sequence ID" value="CAG8736414.1"/>
    <property type="molecule type" value="Genomic_DNA"/>
</dbReference>
<comment type="caution">
    <text evidence="1">The sequence shown here is derived from an EMBL/GenBank/DDBJ whole genome shotgun (WGS) entry which is preliminary data.</text>
</comment>
<gene>
    <name evidence="1" type="ORF">DHETER_LOCUS13768</name>
</gene>
<reference evidence="1" key="1">
    <citation type="submission" date="2021-06" db="EMBL/GenBank/DDBJ databases">
        <authorList>
            <person name="Kallberg Y."/>
            <person name="Tangrot J."/>
            <person name="Rosling A."/>
        </authorList>
    </citation>
    <scope>NUCLEOTIDE SEQUENCE</scope>
    <source>
        <strain evidence="1">IL203A</strain>
    </source>
</reference>
<feature type="non-terminal residue" evidence="1">
    <location>
        <position position="1"/>
    </location>
</feature>
<organism evidence="1 2">
    <name type="scientific">Dentiscutata heterogama</name>
    <dbReference type="NCBI Taxonomy" id="1316150"/>
    <lineage>
        <taxon>Eukaryota</taxon>
        <taxon>Fungi</taxon>
        <taxon>Fungi incertae sedis</taxon>
        <taxon>Mucoromycota</taxon>
        <taxon>Glomeromycotina</taxon>
        <taxon>Glomeromycetes</taxon>
        <taxon>Diversisporales</taxon>
        <taxon>Gigasporaceae</taxon>
        <taxon>Dentiscutata</taxon>
    </lineage>
</organism>
<protein>
    <submittedName>
        <fullName evidence="1">9881_t:CDS:1</fullName>
    </submittedName>
</protein>
<keyword evidence="2" id="KW-1185">Reference proteome</keyword>
<accession>A0ACA9Q6Y3</accession>
<proteinExistence type="predicted"/>